<comment type="caution">
    <text evidence="6">The sequence shown here is derived from an EMBL/GenBank/DDBJ whole genome shotgun (WGS) entry which is preliminary data.</text>
</comment>
<dbReference type="GO" id="GO:0005737">
    <property type="term" value="C:cytoplasm"/>
    <property type="evidence" value="ECO:0007669"/>
    <property type="project" value="TreeGrafter"/>
</dbReference>
<evidence type="ECO:0000256" key="2">
    <source>
        <dbReference type="ARBA" id="ARBA00022801"/>
    </source>
</evidence>
<feature type="active site" description="For ring-opening step" evidence="4">
    <location>
        <position position="143"/>
    </location>
</feature>
<protein>
    <recommendedName>
        <fullName evidence="4">Glucosamine-6-phosphate deaminase</fullName>
        <ecNumber evidence="4">3.5.99.6</ecNumber>
    </recommendedName>
    <alternativeName>
        <fullName evidence="4">GlcN6P deaminase</fullName>
        <shortName evidence="4">GNPDA</shortName>
    </alternativeName>
    <alternativeName>
        <fullName evidence="4">Glucosamine-6-phosphate isomerase</fullName>
    </alternativeName>
</protein>
<sequence>MEVIVKNSYEEMSKLAAEMIAKIVRSKPNAVLGLATGSTPIGTYKELIRMHKEEKLDFSNVTTFNLDEYVALPPTHDQSYRYFMNDNLFNHINIDKKKTHVPDGMAKDIPAFCKWYEEQILKAGGIDVQLLGIGGNGHIAFNEPGSSLGSRTRVKTLDEKTIKDNARFFKTIDEVPKYAITMGIGTIMEARSLILLANKENKADAILKTVEGPITAMVPATIVQLHPKATIITDKAASSKLTREYAEEPSVLKR</sequence>
<evidence type="ECO:0000313" key="6">
    <source>
        <dbReference type="EMBL" id="PIW65849.1"/>
    </source>
</evidence>
<keyword evidence="3 4" id="KW-0119">Carbohydrate metabolism</keyword>
<dbReference type="Proteomes" id="UP000231267">
    <property type="component" value="Unassembled WGS sequence"/>
</dbReference>
<dbReference type="InterPro" id="IPR004547">
    <property type="entry name" value="Glucosamine6P_isomerase"/>
</dbReference>
<reference evidence="6 7" key="1">
    <citation type="submission" date="2017-09" db="EMBL/GenBank/DDBJ databases">
        <title>Depth-based differentiation of microbial function through sediment-hosted aquifers and enrichment of novel symbionts in the deep terrestrial subsurface.</title>
        <authorList>
            <person name="Probst A.J."/>
            <person name="Ladd B."/>
            <person name="Jarett J.K."/>
            <person name="Geller-Mcgrath D.E."/>
            <person name="Sieber C.M."/>
            <person name="Emerson J.B."/>
            <person name="Anantharaman K."/>
            <person name="Thomas B.C."/>
            <person name="Malmstrom R."/>
            <person name="Stieglmeier M."/>
            <person name="Klingl A."/>
            <person name="Woyke T."/>
            <person name="Ryan C.M."/>
            <person name="Banfield J.F."/>
        </authorList>
    </citation>
    <scope>NUCLEOTIDE SEQUENCE [LARGE SCALE GENOMIC DNA]</scope>
    <source>
        <strain evidence="6">CG12_big_fil_rev_8_21_14_0_65_43_15</strain>
    </source>
</reference>
<dbReference type="InterPro" id="IPR006148">
    <property type="entry name" value="Glc/Gal-6P_isomerase"/>
</dbReference>
<dbReference type="HAMAP" id="MF_01241">
    <property type="entry name" value="GlcN6P_deamin"/>
    <property type="match status" value="1"/>
</dbReference>
<feature type="active site" description="Proton acceptor; for ring-opening step" evidence="4">
    <location>
        <position position="138"/>
    </location>
</feature>
<feature type="site" description="Part of the allosteric site" evidence="4">
    <location>
        <position position="156"/>
    </location>
</feature>
<evidence type="ECO:0000259" key="5">
    <source>
        <dbReference type="Pfam" id="PF01182"/>
    </source>
</evidence>
<dbReference type="Gene3D" id="3.40.50.1360">
    <property type="match status" value="1"/>
</dbReference>
<dbReference type="PANTHER" id="PTHR11280">
    <property type="entry name" value="GLUCOSAMINE-6-PHOSPHATE ISOMERASE"/>
    <property type="match status" value="1"/>
</dbReference>
<dbReference type="GO" id="GO:0006043">
    <property type="term" value="P:glucosamine catabolic process"/>
    <property type="evidence" value="ECO:0007669"/>
    <property type="project" value="TreeGrafter"/>
</dbReference>
<dbReference type="NCBIfam" id="TIGR00502">
    <property type="entry name" value="nagB"/>
    <property type="match status" value="1"/>
</dbReference>
<comment type="function">
    <text evidence="4">Catalyzes the reversible isomerization-deamination of glucosamine 6-phosphate (GlcN6P) to form fructose 6-phosphate (Fru6P) and ammonium ion.</text>
</comment>
<dbReference type="FunFam" id="3.40.50.1360:FF:000003">
    <property type="entry name" value="Glucosamine-6-phosphate deaminase"/>
    <property type="match status" value="1"/>
</dbReference>
<comment type="pathway">
    <text evidence="4">Amino-sugar metabolism; N-acetylneuraminate degradation; D-fructose 6-phosphate from N-acetylneuraminate: step 5/5.</text>
</comment>
<dbReference type="GO" id="GO:0004342">
    <property type="term" value="F:glucosamine-6-phosphate deaminase activity"/>
    <property type="evidence" value="ECO:0007669"/>
    <property type="project" value="UniProtKB-UniRule"/>
</dbReference>
<dbReference type="CDD" id="cd01399">
    <property type="entry name" value="GlcN6P_deaminase"/>
    <property type="match status" value="1"/>
</dbReference>
<evidence type="ECO:0000256" key="1">
    <source>
        <dbReference type="ARBA" id="ARBA00000644"/>
    </source>
</evidence>
<dbReference type="EMBL" id="PFGP01000139">
    <property type="protein sequence ID" value="PIW65849.1"/>
    <property type="molecule type" value="Genomic_DNA"/>
</dbReference>
<dbReference type="GO" id="GO:0042802">
    <property type="term" value="F:identical protein binding"/>
    <property type="evidence" value="ECO:0007669"/>
    <property type="project" value="TreeGrafter"/>
</dbReference>
<dbReference type="UniPathway" id="UPA00629">
    <property type="reaction ID" value="UER00684"/>
</dbReference>
<dbReference type="EC" id="3.5.99.6" evidence="4"/>
<name>A0A2J0LF62_9BACT</name>
<comment type="activity regulation">
    <text evidence="4">Allosterically activated by N-acetylglucosamine 6-phosphate (GlcNAc6P).</text>
</comment>
<comment type="similarity">
    <text evidence="4">Belongs to the glucosamine/galactosamine-6-phosphate isomerase family. NagB subfamily.</text>
</comment>
<feature type="site" description="Part of the allosteric site" evidence="4">
    <location>
        <position position="146"/>
    </location>
</feature>
<comment type="caution">
    <text evidence="4">Lacks conserved residue(s) required for the propagation of feature annotation.</text>
</comment>
<feature type="domain" description="Glucosamine/galactosamine-6-phosphate isomerase" evidence="5">
    <location>
        <begin position="10"/>
        <end position="226"/>
    </location>
</feature>
<evidence type="ECO:0000256" key="4">
    <source>
        <dbReference type="HAMAP-Rule" id="MF_01241"/>
    </source>
</evidence>
<dbReference type="PROSITE" id="PS01161">
    <property type="entry name" value="GLC_GALNAC_ISOMERASE"/>
    <property type="match status" value="1"/>
</dbReference>
<keyword evidence="2 4" id="KW-0378">Hydrolase</keyword>
<feature type="active site" description="For ring-opening step" evidence="4">
    <location>
        <position position="136"/>
    </location>
</feature>
<feature type="site" description="Part of the allosteric site" evidence="4">
    <location>
        <position position="153"/>
    </location>
</feature>
<accession>A0A2J0LF62</accession>
<dbReference type="GO" id="GO:0006046">
    <property type="term" value="P:N-acetylglucosamine catabolic process"/>
    <property type="evidence" value="ECO:0007669"/>
    <property type="project" value="UniProtKB-UniRule"/>
</dbReference>
<feature type="site" description="Part of the allosteric site" evidence="4">
    <location>
        <position position="155"/>
    </location>
</feature>
<dbReference type="InterPro" id="IPR037171">
    <property type="entry name" value="NagB/RpiA_transferase-like"/>
</dbReference>
<keyword evidence="4" id="KW-0021">Allosteric enzyme</keyword>
<dbReference type="GO" id="GO:0005975">
    <property type="term" value="P:carbohydrate metabolic process"/>
    <property type="evidence" value="ECO:0007669"/>
    <property type="project" value="InterPro"/>
</dbReference>
<comment type="catalytic activity">
    <reaction evidence="1 4">
        <text>alpha-D-glucosamine 6-phosphate + H2O = beta-D-fructose 6-phosphate + NH4(+)</text>
        <dbReference type="Rhea" id="RHEA:12172"/>
        <dbReference type="ChEBI" id="CHEBI:15377"/>
        <dbReference type="ChEBI" id="CHEBI:28938"/>
        <dbReference type="ChEBI" id="CHEBI:57634"/>
        <dbReference type="ChEBI" id="CHEBI:75989"/>
        <dbReference type="EC" id="3.5.99.6"/>
    </reaction>
</comment>
<dbReference type="SUPFAM" id="SSF100950">
    <property type="entry name" value="NagB/RpiA/CoA transferase-like"/>
    <property type="match status" value="1"/>
</dbReference>
<evidence type="ECO:0000313" key="7">
    <source>
        <dbReference type="Proteomes" id="UP000231267"/>
    </source>
</evidence>
<gene>
    <name evidence="4 6" type="primary">nagB</name>
    <name evidence="6" type="ORF">COW11_06350</name>
</gene>
<dbReference type="InterPro" id="IPR018321">
    <property type="entry name" value="Glucosamine6P_isomerase_CS"/>
</dbReference>
<evidence type="ECO:0000256" key="3">
    <source>
        <dbReference type="ARBA" id="ARBA00023277"/>
    </source>
</evidence>
<organism evidence="6 7">
    <name type="scientific">Candidatus Taenaricola geysiri</name>
    <dbReference type="NCBI Taxonomy" id="1974752"/>
    <lineage>
        <taxon>Bacteria</taxon>
        <taxon>Pseudomonadati</taxon>
        <taxon>Candidatus Omnitrophota</taxon>
        <taxon>Candidatus Taenaricola</taxon>
    </lineage>
</organism>
<feature type="active site" description="Proton acceptor; for enolization step" evidence="4">
    <location>
        <position position="67"/>
    </location>
</feature>
<dbReference type="AlphaFoldDB" id="A0A2J0LF62"/>
<dbReference type="Pfam" id="PF01182">
    <property type="entry name" value="Glucosamine_iso"/>
    <property type="match status" value="1"/>
</dbReference>
<proteinExistence type="inferred from homology"/>
<dbReference type="NCBIfam" id="NF001684">
    <property type="entry name" value="PRK00443.1-4"/>
    <property type="match status" value="1"/>
</dbReference>
<dbReference type="PANTHER" id="PTHR11280:SF5">
    <property type="entry name" value="GLUCOSAMINE-6-PHOSPHATE ISOMERASE"/>
    <property type="match status" value="1"/>
</dbReference>
<dbReference type="GO" id="GO:0019262">
    <property type="term" value="P:N-acetylneuraminate catabolic process"/>
    <property type="evidence" value="ECO:0007669"/>
    <property type="project" value="UniProtKB-UniRule"/>
</dbReference>